<feature type="domain" description="LysM" evidence="2">
    <location>
        <begin position="607"/>
        <end position="654"/>
    </location>
</feature>
<feature type="compositionally biased region" description="Polar residues" evidence="1">
    <location>
        <begin position="281"/>
        <end position="290"/>
    </location>
</feature>
<dbReference type="GO" id="GO:0006935">
    <property type="term" value="P:chemotaxis"/>
    <property type="evidence" value="ECO:0007669"/>
    <property type="project" value="InterPro"/>
</dbReference>
<feature type="region of interest" description="Disordered" evidence="1">
    <location>
        <begin position="446"/>
        <end position="502"/>
    </location>
</feature>
<feature type="region of interest" description="Disordered" evidence="1">
    <location>
        <begin position="400"/>
        <end position="424"/>
    </location>
</feature>
<protein>
    <recommendedName>
        <fullName evidence="2">LysM domain-containing protein</fullName>
    </recommendedName>
</protein>
<evidence type="ECO:0000259" key="2">
    <source>
        <dbReference type="PROSITE" id="PS51782"/>
    </source>
</evidence>
<evidence type="ECO:0000256" key="1">
    <source>
        <dbReference type="SAM" id="MobiDB-lite"/>
    </source>
</evidence>
<feature type="compositionally biased region" description="Basic and acidic residues" evidence="1">
    <location>
        <begin position="233"/>
        <end position="247"/>
    </location>
</feature>
<dbReference type="InterPro" id="IPR018392">
    <property type="entry name" value="LysM"/>
</dbReference>
<dbReference type="SUPFAM" id="SSF54106">
    <property type="entry name" value="LysM domain"/>
    <property type="match status" value="1"/>
</dbReference>
<dbReference type="AlphaFoldDB" id="A0A3B0ZK45"/>
<name>A0A3B0ZK45_9ZZZZ</name>
<gene>
    <name evidence="3" type="ORF">MNBD_GAMMA21-147</name>
</gene>
<feature type="region of interest" description="Disordered" evidence="1">
    <location>
        <begin position="566"/>
        <end position="599"/>
    </location>
</feature>
<dbReference type="Gene3D" id="3.10.350.10">
    <property type="entry name" value="LysM domain"/>
    <property type="match status" value="1"/>
</dbReference>
<organism evidence="3">
    <name type="scientific">hydrothermal vent metagenome</name>
    <dbReference type="NCBI Taxonomy" id="652676"/>
    <lineage>
        <taxon>unclassified sequences</taxon>
        <taxon>metagenomes</taxon>
        <taxon>ecological metagenomes</taxon>
    </lineage>
</organism>
<dbReference type="PROSITE" id="PS51782">
    <property type="entry name" value="LYSM"/>
    <property type="match status" value="1"/>
</dbReference>
<feature type="region of interest" description="Disordered" evidence="1">
    <location>
        <begin position="542"/>
        <end position="561"/>
    </location>
</feature>
<dbReference type="InterPro" id="IPR036061">
    <property type="entry name" value="CheW-like_dom_sf"/>
</dbReference>
<dbReference type="GO" id="GO:0007165">
    <property type="term" value="P:signal transduction"/>
    <property type="evidence" value="ECO:0007669"/>
    <property type="project" value="InterPro"/>
</dbReference>
<sequence>MSSLDLRFKFGVDQAEWVDPCRVIITQIVSGNIGFWVDEIQEVIETPGSGWGTLPPLLPRGVFTQTLLLNKKIYLYSEFEKLNKILTSGYLRVYIEHLLAAEKAAQSLQGSKTTSSAQRVISSSTETQNTSDNNKTILHSHSTSTEINPNEKIQKPDNTSPASMIEQSIKDNIEEPTVTTNKPLPTSEDAKHTTSKKTIKSVTSDHHTLSDGNKIKPVISNSPIKKHTPTLTESRHNDVNPVEEKISKSSHQADLATHGSTNSKTNDASYGAHSEPVKVTATDSGNSPNFQEKVISSPEIDNQYARSLPDKRATPDNTSTNAVHHQTEKQTNNTSKQSSGTGMAMLLVLLLVLVPGLVWHFSKSDDIQPQKNISIANIVNIENEKQVSNVDRSEIIQSTTNKKVVSISEPEEAHDTSEDEPALDIKSNSLNLIETDNSSQTEIITEHASDDDKNNQPNTENSEELISNDSTDANLPVEPTTKTTHPQKIETEPITTSSNDNTELADYRADIQPDDDGITIILEAPEEAPVFKSETTSYVDTTSKLENGSSVSEGTPKEMDIERRIEKNQTASDSSTRSKTHTVGQLEATDSISTPEKTASPITQTEITHIVVKGDTLWHIAIRYVNNPYKYPELARLSNIKNPDLIYPGNRVKIIKKIRRVP</sequence>
<feature type="compositionally biased region" description="Polar residues" evidence="1">
    <location>
        <begin position="493"/>
        <end position="502"/>
    </location>
</feature>
<dbReference type="InterPro" id="IPR036779">
    <property type="entry name" value="LysM_dom_sf"/>
</dbReference>
<proteinExistence type="predicted"/>
<feature type="compositionally biased region" description="Polar residues" evidence="1">
    <location>
        <begin position="107"/>
        <end position="148"/>
    </location>
</feature>
<dbReference type="SUPFAM" id="SSF50341">
    <property type="entry name" value="CheW-like"/>
    <property type="match status" value="1"/>
</dbReference>
<dbReference type="EMBL" id="UOFR01000023">
    <property type="protein sequence ID" value="VAW93835.1"/>
    <property type="molecule type" value="Genomic_DNA"/>
</dbReference>
<dbReference type="CDD" id="cd00118">
    <property type="entry name" value="LysM"/>
    <property type="match status" value="1"/>
</dbReference>
<dbReference type="Pfam" id="PF01476">
    <property type="entry name" value="LysM"/>
    <property type="match status" value="1"/>
</dbReference>
<feature type="compositionally biased region" description="Polar residues" evidence="1">
    <location>
        <begin position="315"/>
        <end position="339"/>
    </location>
</feature>
<reference evidence="3" key="1">
    <citation type="submission" date="2018-06" db="EMBL/GenBank/DDBJ databases">
        <authorList>
            <person name="Zhirakovskaya E."/>
        </authorList>
    </citation>
    <scope>NUCLEOTIDE SEQUENCE</scope>
</reference>
<feature type="compositionally biased region" description="Polar residues" evidence="1">
    <location>
        <begin position="156"/>
        <end position="166"/>
    </location>
</feature>
<dbReference type="SMART" id="SM00257">
    <property type="entry name" value="LysM"/>
    <property type="match status" value="1"/>
</dbReference>
<feature type="compositionally biased region" description="Polar residues" evidence="1">
    <location>
        <begin position="542"/>
        <end position="553"/>
    </location>
</feature>
<feature type="region of interest" description="Disordered" evidence="1">
    <location>
        <begin position="107"/>
        <end position="339"/>
    </location>
</feature>
<accession>A0A3B0ZK45</accession>
<feature type="compositionally biased region" description="Polar residues" evidence="1">
    <location>
        <begin position="258"/>
        <end position="268"/>
    </location>
</feature>
<feature type="compositionally biased region" description="Polar residues" evidence="1">
    <location>
        <begin position="568"/>
        <end position="599"/>
    </location>
</feature>
<feature type="compositionally biased region" description="Polar residues" evidence="1">
    <location>
        <begin position="455"/>
        <end position="473"/>
    </location>
</feature>
<evidence type="ECO:0000313" key="3">
    <source>
        <dbReference type="EMBL" id="VAW93835.1"/>
    </source>
</evidence>